<dbReference type="Gene3D" id="3.30.450.180">
    <property type="match status" value="1"/>
</dbReference>
<dbReference type="SUPFAM" id="SSF47413">
    <property type="entry name" value="lambda repressor-like DNA-binding domains"/>
    <property type="match status" value="1"/>
</dbReference>
<dbReference type="GO" id="GO:0003677">
    <property type="term" value="F:DNA binding"/>
    <property type="evidence" value="ECO:0007669"/>
    <property type="project" value="InterPro"/>
</dbReference>
<dbReference type="PANTHER" id="PTHR35010">
    <property type="entry name" value="BLL4672 PROTEIN-RELATED"/>
    <property type="match status" value="1"/>
</dbReference>
<evidence type="ECO:0000259" key="1">
    <source>
        <dbReference type="SMART" id="SM00530"/>
    </source>
</evidence>
<proteinExistence type="predicted"/>
<accession>A0A1G7XJ80</accession>
<name>A0A1G7XJ80_9MICO</name>
<dbReference type="AlphaFoldDB" id="A0A1G7XJ80"/>
<organism evidence="2 3">
    <name type="scientific">Microbacterium pygmaeum</name>
    <dbReference type="NCBI Taxonomy" id="370764"/>
    <lineage>
        <taxon>Bacteria</taxon>
        <taxon>Bacillati</taxon>
        <taxon>Actinomycetota</taxon>
        <taxon>Actinomycetes</taxon>
        <taxon>Micrococcales</taxon>
        <taxon>Microbacteriaceae</taxon>
        <taxon>Microbacterium</taxon>
    </lineage>
</organism>
<keyword evidence="3" id="KW-1185">Reference proteome</keyword>
<evidence type="ECO:0000313" key="3">
    <source>
        <dbReference type="Proteomes" id="UP000199009"/>
    </source>
</evidence>
<sequence>MDAKQEVQQFLTAARGRISPEQAGVSFFAGERRVPGLRREEVGQLAGVSTAYYTKMERGDLRGVSEGVLLAVARGLQLDDAETTHLLNLGRAFNGPTRLHRSRPGRKVSPGIVQLIDTMRDVPVVAQNHLTFPVASNALGRALFHDLFPPDAEPLNHALFIFLDERARTFYPDWEENAHHTVSAMRLAAGRDPDDRGLIALVGRLATQSREFRTMWGGHTVRAHVSGSKRINHPLVGLITVSYEVLPVPASPGVSITSFLTEPATPSADAIDLLRTMIADPVQAQPDR</sequence>
<dbReference type="PANTHER" id="PTHR35010:SF2">
    <property type="entry name" value="BLL4672 PROTEIN"/>
    <property type="match status" value="1"/>
</dbReference>
<dbReference type="Pfam" id="PF17765">
    <property type="entry name" value="MLTR_LBD"/>
    <property type="match status" value="1"/>
</dbReference>
<dbReference type="Proteomes" id="UP000199009">
    <property type="component" value="Chromosome I"/>
</dbReference>
<dbReference type="InterPro" id="IPR041413">
    <property type="entry name" value="MLTR_LBD"/>
</dbReference>
<dbReference type="InterPro" id="IPR001387">
    <property type="entry name" value="Cro/C1-type_HTH"/>
</dbReference>
<dbReference type="STRING" id="370764.SAMN04489810_1442"/>
<reference evidence="2 3" key="1">
    <citation type="submission" date="2016-10" db="EMBL/GenBank/DDBJ databases">
        <authorList>
            <person name="de Groot N.N."/>
        </authorList>
    </citation>
    <scope>NUCLEOTIDE SEQUENCE [LARGE SCALE GENOMIC DNA]</scope>
    <source>
        <strain evidence="2 3">DSM 23142</strain>
    </source>
</reference>
<dbReference type="Pfam" id="PF13560">
    <property type="entry name" value="HTH_31"/>
    <property type="match status" value="1"/>
</dbReference>
<dbReference type="Gene3D" id="1.10.260.40">
    <property type="entry name" value="lambda repressor-like DNA-binding domains"/>
    <property type="match status" value="1"/>
</dbReference>
<dbReference type="InterPro" id="IPR010982">
    <property type="entry name" value="Lambda_DNA-bd_dom_sf"/>
</dbReference>
<dbReference type="CDD" id="cd00093">
    <property type="entry name" value="HTH_XRE"/>
    <property type="match status" value="1"/>
</dbReference>
<dbReference type="SMART" id="SM00530">
    <property type="entry name" value="HTH_XRE"/>
    <property type="match status" value="1"/>
</dbReference>
<gene>
    <name evidence="2" type="ORF">SAMN04489810_1442</name>
</gene>
<feature type="domain" description="HTH cro/C1-type" evidence="1">
    <location>
        <begin position="10"/>
        <end position="83"/>
    </location>
</feature>
<protein>
    <submittedName>
        <fullName evidence="2">Helix-turn-helix domain-containing protein</fullName>
    </submittedName>
</protein>
<dbReference type="RefSeq" id="WP_172825602.1">
    <property type="nucleotide sequence ID" value="NZ_LT629692.1"/>
</dbReference>
<evidence type="ECO:0000313" key="2">
    <source>
        <dbReference type="EMBL" id="SDG84203.1"/>
    </source>
</evidence>
<dbReference type="EMBL" id="LT629692">
    <property type="protein sequence ID" value="SDG84203.1"/>
    <property type="molecule type" value="Genomic_DNA"/>
</dbReference>